<dbReference type="PANTHER" id="PTHR30537">
    <property type="entry name" value="HTH-TYPE TRANSCRIPTIONAL REGULATOR"/>
    <property type="match status" value="1"/>
</dbReference>
<protein>
    <submittedName>
        <fullName evidence="6">LysR family transcriptional regulator</fullName>
    </submittedName>
</protein>
<gene>
    <name evidence="6" type="ORF">IQ782_28980</name>
</gene>
<evidence type="ECO:0000256" key="2">
    <source>
        <dbReference type="ARBA" id="ARBA00023015"/>
    </source>
</evidence>
<dbReference type="InterPro" id="IPR000847">
    <property type="entry name" value="LysR_HTH_N"/>
</dbReference>
<evidence type="ECO:0000256" key="4">
    <source>
        <dbReference type="ARBA" id="ARBA00023163"/>
    </source>
</evidence>
<comment type="similarity">
    <text evidence="1">Belongs to the LysR transcriptional regulatory family.</text>
</comment>
<dbReference type="InterPro" id="IPR036388">
    <property type="entry name" value="WH-like_DNA-bd_sf"/>
</dbReference>
<organism evidence="6 7">
    <name type="scientific">Salipiger mangrovisoli</name>
    <dbReference type="NCBI Taxonomy" id="2865933"/>
    <lineage>
        <taxon>Bacteria</taxon>
        <taxon>Pseudomonadati</taxon>
        <taxon>Pseudomonadota</taxon>
        <taxon>Alphaproteobacteria</taxon>
        <taxon>Rhodobacterales</taxon>
        <taxon>Roseobacteraceae</taxon>
        <taxon>Salipiger</taxon>
    </lineage>
</organism>
<comment type="caution">
    <text evidence="6">The sequence shown here is derived from an EMBL/GenBank/DDBJ whole genome shotgun (WGS) entry which is preliminary data.</text>
</comment>
<dbReference type="Gene3D" id="3.40.190.10">
    <property type="entry name" value="Periplasmic binding protein-like II"/>
    <property type="match status" value="2"/>
</dbReference>
<evidence type="ECO:0000313" key="6">
    <source>
        <dbReference type="EMBL" id="MBE9640882.1"/>
    </source>
</evidence>
<reference evidence="6 7" key="1">
    <citation type="journal article" date="2021" name="Int. J. Syst. Evol. Microbiol.">
        <title>Salipiger mangrovisoli sp. nov., isolated from mangrove soil and the proposal for the reclassification of Paraphaeobacter pallidus as Salipiger pallidus comb. nov.</title>
        <authorList>
            <person name="Du J."/>
            <person name="Liu Y."/>
            <person name="Pei T."/>
            <person name="Deng M.R."/>
            <person name="Zhu H."/>
        </authorList>
    </citation>
    <scope>NUCLEOTIDE SEQUENCE [LARGE SCALE GENOMIC DNA]</scope>
    <source>
        <strain evidence="6 7">6D45A</strain>
    </source>
</reference>
<dbReference type="Pfam" id="PF03466">
    <property type="entry name" value="LysR_substrate"/>
    <property type="match status" value="1"/>
</dbReference>
<evidence type="ECO:0000256" key="1">
    <source>
        <dbReference type="ARBA" id="ARBA00009437"/>
    </source>
</evidence>
<name>A0ABR9XBL3_9RHOB</name>
<keyword evidence="3" id="KW-0238">DNA-binding</keyword>
<dbReference type="InterPro" id="IPR005119">
    <property type="entry name" value="LysR_subst-bd"/>
</dbReference>
<dbReference type="InterPro" id="IPR058163">
    <property type="entry name" value="LysR-type_TF_proteobact-type"/>
</dbReference>
<keyword evidence="7" id="KW-1185">Reference proteome</keyword>
<dbReference type="Gene3D" id="1.10.10.10">
    <property type="entry name" value="Winged helix-like DNA-binding domain superfamily/Winged helix DNA-binding domain"/>
    <property type="match status" value="1"/>
</dbReference>
<dbReference type="PANTHER" id="PTHR30537:SF79">
    <property type="entry name" value="TRANSCRIPTIONAL REGULATOR-RELATED"/>
    <property type="match status" value="1"/>
</dbReference>
<dbReference type="SUPFAM" id="SSF46785">
    <property type="entry name" value="Winged helix' DNA-binding domain"/>
    <property type="match status" value="1"/>
</dbReference>
<dbReference type="Proteomes" id="UP000607796">
    <property type="component" value="Unassembled WGS sequence"/>
</dbReference>
<dbReference type="InterPro" id="IPR036390">
    <property type="entry name" value="WH_DNA-bd_sf"/>
</dbReference>
<sequence>MSRRLTYLQYLPAFEAVARKGSVRAAAEELNLSPGAVSLQIRNLSDTLGVTLFERSGRALRLSRPGRHFATSIAAGLSQIETAERVARETTRSGETVSLRVSVPTGLGVAWLSAALISFAQDRRVQELAINEARTAPDVDWKVNDVAVVYGNPPFPDLHWRLLHDVRLRPVCSPTLFPKLDLQRRDRTLRGVTLLHEDDGAEWDRWAGAARASLEGTQFVKIGSLAQAIAASTQGKGIALASDVLTRGLLTEGRLIQPFNTTIMAAGKYYLVRPAGRAMSDRMSALLGDLQDYLSGRPG</sequence>
<evidence type="ECO:0000259" key="5">
    <source>
        <dbReference type="PROSITE" id="PS50931"/>
    </source>
</evidence>
<accession>A0ABR9XBL3</accession>
<evidence type="ECO:0000313" key="7">
    <source>
        <dbReference type="Proteomes" id="UP000607796"/>
    </source>
</evidence>
<evidence type="ECO:0000256" key="3">
    <source>
        <dbReference type="ARBA" id="ARBA00023125"/>
    </source>
</evidence>
<dbReference type="EMBL" id="JADFFK010000055">
    <property type="protein sequence ID" value="MBE9640882.1"/>
    <property type="molecule type" value="Genomic_DNA"/>
</dbReference>
<dbReference type="Pfam" id="PF00126">
    <property type="entry name" value="HTH_1"/>
    <property type="match status" value="1"/>
</dbReference>
<dbReference type="RefSeq" id="WP_194138130.1">
    <property type="nucleotide sequence ID" value="NZ_JADFFK010000055.1"/>
</dbReference>
<proteinExistence type="inferred from homology"/>
<keyword evidence="4" id="KW-0804">Transcription</keyword>
<dbReference type="PRINTS" id="PR00039">
    <property type="entry name" value="HTHLYSR"/>
</dbReference>
<dbReference type="PROSITE" id="PS50931">
    <property type="entry name" value="HTH_LYSR"/>
    <property type="match status" value="1"/>
</dbReference>
<dbReference type="SUPFAM" id="SSF53850">
    <property type="entry name" value="Periplasmic binding protein-like II"/>
    <property type="match status" value="1"/>
</dbReference>
<feature type="domain" description="HTH lysR-type" evidence="5">
    <location>
        <begin position="6"/>
        <end position="63"/>
    </location>
</feature>
<keyword evidence="2" id="KW-0805">Transcription regulation</keyword>